<reference evidence="30" key="7">
    <citation type="journal article" date="2014" name="J. Immunol.">
        <title>Contrasted innate responses to two viruses in zebrafish: insights into the ancestral repertoire of vertebrate IFN-stimulated genes.</title>
        <authorList>
            <person name="Briolat V."/>
            <person name="Jouneau L."/>
            <person name="Carvalho R."/>
            <person name="Palha N."/>
            <person name="Langevin C."/>
            <person name="Herbomel P."/>
            <person name="Schwartz O."/>
            <person name="Spaink H.P."/>
            <person name="Levraud J.P."/>
            <person name="Boudinot P."/>
        </authorList>
    </citation>
    <scope>NUCLEOTIDE SEQUENCE</scope>
</reference>
<dbReference type="GO" id="GO:0061630">
    <property type="term" value="F:ubiquitin protein ligase activity"/>
    <property type="evidence" value="ECO:0000318"/>
    <property type="project" value="GO_Central"/>
</dbReference>
<protein>
    <recommendedName>
        <fullName evidence="7">E3 ubiquitin-protein ligase RNF114</fullName>
        <ecNumber evidence="6">2.3.2.27</ecNumber>
    </recommendedName>
    <alternativeName>
        <fullName evidence="21">RING finger protein 114</fullName>
    </alternativeName>
    <alternativeName>
        <fullName evidence="20">RING-type E3 ubiquitin transferase RNF114</fullName>
    </alternativeName>
    <alternativeName>
        <fullName evidence="22">Zinc finger protein 313</fullName>
    </alternativeName>
</protein>
<reference evidence="28 29" key="6">
    <citation type="journal article" date="2013" name="Nature">
        <title>The zebrafish reference genome sequence and its relationship to the human genome.</title>
        <authorList>
            <consortium name="Genome Reference Consortium Zebrafish"/>
            <person name="Howe K."/>
            <person name="Clark M.D."/>
            <person name="Torroja C.F."/>
            <person name="Torrance J."/>
            <person name="Berthelot C."/>
            <person name="Muffato M."/>
            <person name="Collins J.E."/>
            <person name="Humphray S."/>
            <person name="McLaren K."/>
            <person name="Matthews L."/>
            <person name="McLaren S."/>
            <person name="Sealy I."/>
            <person name="Caccamo M."/>
            <person name="Churcher C."/>
            <person name="Scott C."/>
            <person name="Barrett J.C."/>
            <person name="Koch R."/>
            <person name="Rauch G.J."/>
            <person name="White S."/>
            <person name="Chow W."/>
            <person name="Kilian B."/>
            <person name="Quintais L.T."/>
            <person name="Guerra-Assuncao J.A."/>
            <person name="Zhou Y."/>
            <person name="Gu Y."/>
            <person name="Yen J."/>
            <person name="Vogel J.H."/>
            <person name="Eyre T."/>
            <person name="Redmond S."/>
            <person name="Banerjee R."/>
            <person name="Chi J."/>
            <person name="Fu B."/>
            <person name="Langley E."/>
            <person name="Maguire S.F."/>
            <person name="Laird G.K."/>
            <person name="Lloyd D."/>
            <person name="Kenyon E."/>
            <person name="Donaldson S."/>
            <person name="Sehra H."/>
            <person name="Almeida-King J."/>
            <person name="Loveland J."/>
            <person name="Trevanion S."/>
            <person name="Jones M."/>
            <person name="Quail M."/>
            <person name="Willey D."/>
            <person name="Hunt A."/>
            <person name="Burton J."/>
            <person name="Sims S."/>
            <person name="McLay K."/>
            <person name="Plumb B."/>
            <person name="Davis J."/>
            <person name="Clee C."/>
            <person name="Oliver K."/>
            <person name="Clark R."/>
            <person name="Riddle C."/>
            <person name="Elliot D."/>
            <person name="Eliott D."/>
            <person name="Threadgold G."/>
            <person name="Harden G."/>
            <person name="Ware D."/>
            <person name="Begum S."/>
            <person name="Mortimore B."/>
            <person name="Mortimer B."/>
            <person name="Kerry G."/>
            <person name="Heath P."/>
            <person name="Phillimore B."/>
            <person name="Tracey A."/>
            <person name="Corby N."/>
            <person name="Dunn M."/>
            <person name="Johnson C."/>
            <person name="Wood J."/>
            <person name="Clark S."/>
            <person name="Pelan S."/>
            <person name="Griffiths G."/>
            <person name="Smith M."/>
            <person name="Glithero R."/>
            <person name="Howden P."/>
            <person name="Barker N."/>
            <person name="Lloyd C."/>
            <person name="Stevens C."/>
            <person name="Harley J."/>
            <person name="Holt K."/>
            <person name="Panagiotidis G."/>
            <person name="Lovell J."/>
            <person name="Beasley H."/>
            <person name="Henderson C."/>
            <person name="Gordon D."/>
            <person name="Auger K."/>
            <person name="Wright D."/>
            <person name="Collins J."/>
            <person name="Raisen C."/>
            <person name="Dyer L."/>
            <person name="Leung K."/>
            <person name="Robertson L."/>
            <person name="Ambridge K."/>
            <person name="Leongamornlert D."/>
            <person name="McGuire S."/>
            <person name="Gilderthorp R."/>
            <person name="Griffiths C."/>
            <person name="Manthravadi D."/>
            <person name="Nichol S."/>
            <person name="Barker G."/>
            <person name="Whitehead S."/>
            <person name="Kay M."/>
            <person name="Brown J."/>
            <person name="Murnane C."/>
            <person name="Gray E."/>
            <person name="Humphries M."/>
            <person name="Sycamore N."/>
            <person name="Barker D."/>
            <person name="Saunders D."/>
            <person name="Wallis J."/>
            <person name="Babbage A."/>
            <person name="Hammond S."/>
            <person name="Mashreghi-Mohammadi M."/>
            <person name="Barr L."/>
            <person name="Martin S."/>
            <person name="Wray P."/>
            <person name="Ellington A."/>
            <person name="Matthews N."/>
            <person name="Ellwood M."/>
            <person name="Woodmansey R."/>
            <person name="Clark G."/>
            <person name="Cooper J."/>
            <person name="Cooper J."/>
            <person name="Tromans A."/>
            <person name="Grafham D."/>
            <person name="Skuce C."/>
            <person name="Pandian R."/>
            <person name="Andrews R."/>
            <person name="Harrison E."/>
            <person name="Kimberley A."/>
            <person name="Garnett J."/>
            <person name="Fosker N."/>
            <person name="Hall R."/>
            <person name="Garner P."/>
            <person name="Kelly D."/>
            <person name="Bird C."/>
            <person name="Palmer S."/>
            <person name="Gehring I."/>
            <person name="Berger A."/>
            <person name="Dooley C.M."/>
            <person name="Ersan-Urun Z."/>
            <person name="Eser C."/>
            <person name="Geiger H."/>
            <person name="Geisler M."/>
            <person name="Karotki L."/>
            <person name="Kirn A."/>
            <person name="Konantz J."/>
            <person name="Konantz M."/>
            <person name="Oberlander M."/>
            <person name="Rudolph-Geiger S."/>
            <person name="Teucke M."/>
            <person name="Lanz C."/>
            <person name="Raddatz G."/>
            <person name="Osoegawa K."/>
            <person name="Zhu B."/>
            <person name="Rapp A."/>
            <person name="Widaa S."/>
            <person name="Langford C."/>
            <person name="Yang F."/>
            <person name="Schuster S.C."/>
            <person name="Carter N.P."/>
            <person name="Harrow J."/>
            <person name="Ning Z."/>
            <person name="Herrero J."/>
            <person name="Searle S.M."/>
            <person name="Enright A."/>
            <person name="Geisler R."/>
            <person name="Plasterk R.H."/>
            <person name="Lee C."/>
            <person name="Westerfield M."/>
            <person name="de Jong P.J."/>
            <person name="Zon L.I."/>
            <person name="Postlethwait J.H."/>
            <person name="Nusslein-Volhard C."/>
            <person name="Hubbard T.J."/>
            <person name="Roest Crollius H."/>
            <person name="Rogers J."/>
            <person name="Stemple D.L."/>
        </authorList>
    </citation>
    <scope>NUCLEOTIDE SEQUENCE [LARGE SCALE GENOMIC DNA]</scope>
    <source>
        <strain evidence="28">Tuebingen</strain>
    </source>
</reference>
<dbReference type="GO" id="GO:0006511">
    <property type="term" value="P:ubiquitin-dependent protein catabolic process"/>
    <property type="evidence" value="ECO:0000318"/>
    <property type="project" value="GO_Central"/>
</dbReference>
<dbReference type="Ensembl" id="ENSDART00000019667.8">
    <property type="protein sequence ID" value="ENSDARP00000015024.7"/>
    <property type="gene ID" value="ENSDARG00000009886.8"/>
</dbReference>
<dbReference type="InterPro" id="IPR042716">
    <property type="entry name" value="RNF114_RING-HC"/>
</dbReference>
<evidence type="ECO:0000256" key="2">
    <source>
        <dbReference type="ARBA" id="ARBA00004123"/>
    </source>
</evidence>
<evidence type="ECO:0000256" key="21">
    <source>
        <dbReference type="ARBA" id="ARBA00031134"/>
    </source>
</evidence>
<evidence type="ECO:0000256" key="7">
    <source>
        <dbReference type="ARBA" id="ARBA00014143"/>
    </source>
</evidence>
<evidence type="ECO:0000259" key="24">
    <source>
        <dbReference type="PROSITE" id="PS50089"/>
    </source>
</evidence>
<feature type="domain" description="C2HC RNF-type" evidence="25">
    <location>
        <begin position="84"/>
        <end position="103"/>
    </location>
</feature>
<comment type="subcellular location">
    <subcellularLocation>
        <location evidence="3">Cytoplasm</location>
    </subcellularLocation>
    <subcellularLocation>
        <location evidence="2">Nucleus</location>
    </subcellularLocation>
</comment>
<dbReference type="SMART" id="SM00184">
    <property type="entry name" value="RING"/>
    <property type="match status" value="1"/>
</dbReference>
<evidence type="ECO:0000256" key="8">
    <source>
        <dbReference type="ARBA" id="ARBA00022473"/>
    </source>
</evidence>
<reference evidence="27" key="4">
    <citation type="submission" date="2007-04" db="EMBL/GenBank/DDBJ databases">
        <title>Molecular cloning of Zebrafish Znf313 gene.</title>
        <authorList>
            <person name="Ma Y.X."/>
            <person name="Wang C.J."/>
            <person name="Wu Q.Q."/>
            <person name="Zhang S.H."/>
            <person name="Li N."/>
            <person name="Sun Y."/>
            <person name="Liu Y.Q."/>
        </authorList>
    </citation>
    <scope>NUCLEOTIDE SEQUENCE</scope>
    <source>
        <tissue evidence="27">Testis</tissue>
    </source>
</reference>
<gene>
    <name evidence="26 28 30 31" type="primary">rnf114</name>
    <name evidence="30" type="synonym">Zfp313</name>
    <name evidence="30" type="synonym">zgc:101076</name>
    <name evidence="30" type="synonym">znf313</name>
</gene>
<evidence type="ECO:0000256" key="15">
    <source>
        <dbReference type="ARBA" id="ARBA00022833"/>
    </source>
</evidence>
<keyword evidence="19" id="KW-0539">Nucleus</keyword>
<evidence type="ECO:0000313" key="31">
    <source>
        <dbReference type="ZFIN" id="ZDB-GENE-040813-1"/>
    </source>
</evidence>
<keyword evidence="13" id="KW-0221">Differentiation</keyword>
<evidence type="ECO:0000256" key="9">
    <source>
        <dbReference type="ARBA" id="ARBA00022490"/>
    </source>
</evidence>
<name>Q6J0N1_DANRE</name>
<dbReference type="PROSITE" id="PS00518">
    <property type="entry name" value="ZF_RING_1"/>
    <property type="match status" value="1"/>
</dbReference>
<evidence type="ECO:0000313" key="30">
    <source>
        <dbReference type="RefSeq" id="NP_001001828.2"/>
    </source>
</evidence>
<dbReference type="GeneID" id="414843"/>
<dbReference type="InterPro" id="IPR027370">
    <property type="entry name" value="Znf-RING_euk"/>
</dbReference>
<keyword evidence="14" id="KW-0833">Ubl conjugation pathway</keyword>
<dbReference type="EMBL" id="CR759920">
    <property type="status" value="NOT_ANNOTATED_CDS"/>
    <property type="molecule type" value="Genomic_DNA"/>
</dbReference>
<dbReference type="InterPro" id="IPR001841">
    <property type="entry name" value="Znf_RING"/>
</dbReference>
<evidence type="ECO:0000313" key="26">
    <source>
        <dbReference type="EMBL" id="AAH79515.1"/>
    </source>
</evidence>
<dbReference type="InterPro" id="IPR051438">
    <property type="entry name" value="RNF_E3_ubiq-protein_ligase"/>
</dbReference>
<dbReference type="Pfam" id="PF05605">
    <property type="entry name" value="zf-Di19"/>
    <property type="match status" value="1"/>
</dbReference>
<dbReference type="InterPro" id="IPR017907">
    <property type="entry name" value="Znf_RING_CS"/>
</dbReference>
<dbReference type="Gene3D" id="3.30.40.10">
    <property type="entry name" value="Zinc/RING finger domain, C3HC4 (zinc finger)"/>
    <property type="match status" value="1"/>
</dbReference>
<dbReference type="CTD" id="55905"/>
<dbReference type="eggNOG" id="ENOG502QW3F">
    <property type="taxonomic scope" value="Eukaryota"/>
</dbReference>
<dbReference type="PANTHER" id="PTHR46016">
    <property type="entry name" value="ZINC FINGER, RING/FYVE/PHD-TYPE"/>
    <property type="match status" value="1"/>
</dbReference>
<evidence type="ECO:0000256" key="19">
    <source>
        <dbReference type="ARBA" id="ARBA00023242"/>
    </source>
</evidence>
<keyword evidence="16" id="KW-0832">Ubl conjugation</keyword>
<evidence type="ECO:0000256" key="11">
    <source>
        <dbReference type="ARBA" id="ARBA00022723"/>
    </source>
</evidence>
<dbReference type="Reactome" id="R-DRE-983168">
    <property type="pathway name" value="Antigen processing: Ubiquitination &amp; Proteasome degradation"/>
</dbReference>
<dbReference type="CDD" id="cd16540">
    <property type="entry name" value="RING-HC_RNF114"/>
    <property type="match status" value="1"/>
</dbReference>
<evidence type="ECO:0000256" key="4">
    <source>
        <dbReference type="ARBA" id="ARBA00004906"/>
    </source>
</evidence>
<dbReference type="EC" id="2.3.2.27" evidence="6"/>
<dbReference type="EMBL" id="AY609381">
    <property type="protein sequence ID" value="AAT42018.2"/>
    <property type="molecule type" value="mRNA"/>
</dbReference>
<keyword evidence="9" id="KW-0963">Cytoplasm</keyword>
<dbReference type="GeneTree" id="ENSGT00950000182909"/>
<dbReference type="Proteomes" id="UP000000437">
    <property type="component" value="Chromosome 23"/>
</dbReference>
<accession>Q6J0N1</accession>
<evidence type="ECO:0000256" key="12">
    <source>
        <dbReference type="ARBA" id="ARBA00022771"/>
    </source>
</evidence>
<dbReference type="GO" id="GO:0005634">
    <property type="term" value="C:nucleus"/>
    <property type="evidence" value="ECO:0007669"/>
    <property type="project" value="UniProtKB-SubCell"/>
</dbReference>
<dbReference type="KEGG" id="dre:414843"/>
<dbReference type="UniPathway" id="UPA00143"/>
<reference evidence="30" key="8">
    <citation type="journal article" date="2015" name="Nat. Commun.">
        <title>RFX transcription factors are essential for hearing in mice.</title>
        <authorList>
            <person name="Elkon R."/>
            <person name="Milon B."/>
            <person name="Morrison L."/>
            <person name="Shah M."/>
            <person name="Vijayakumar S."/>
            <person name="Racherla M."/>
            <person name="Leitch C.C."/>
            <person name="Silipino L."/>
            <person name="Hadi S."/>
            <person name="Weiss-Gayet M."/>
            <person name="Barras E."/>
            <person name="Schmid C.D."/>
            <person name="Ait-Lounis A."/>
            <person name="Barnes A."/>
            <person name="Song Y."/>
            <person name="Eisenman D.J."/>
            <person name="Eliyahu E."/>
            <person name="Frolenkov G.I."/>
            <person name="Strome S.E."/>
            <person name="Durand B."/>
            <person name="Zaghloul N.A."/>
            <person name="Jones S.M."/>
            <person name="Reith W."/>
            <person name="Hertzano R."/>
        </authorList>
    </citation>
    <scope>NUCLEOTIDE SEQUENCE</scope>
</reference>
<dbReference type="Pfam" id="PF13445">
    <property type="entry name" value="zf-RING_UBOX"/>
    <property type="match status" value="1"/>
</dbReference>
<evidence type="ECO:0000256" key="17">
    <source>
        <dbReference type="ARBA" id="ARBA00022871"/>
    </source>
</evidence>
<dbReference type="AlphaFoldDB" id="Q6J0N1"/>
<dbReference type="GO" id="GO:0008270">
    <property type="term" value="F:zinc ion binding"/>
    <property type="evidence" value="ECO:0007669"/>
    <property type="project" value="UniProtKB-KW"/>
</dbReference>
<dbReference type="GO" id="GO:0030154">
    <property type="term" value="P:cell differentiation"/>
    <property type="evidence" value="ECO:0007669"/>
    <property type="project" value="UniProtKB-KW"/>
</dbReference>
<organism evidence="26">
    <name type="scientific">Danio rerio</name>
    <name type="common">Zebrafish</name>
    <name type="synonym">Brachydanio rerio</name>
    <dbReference type="NCBI Taxonomy" id="7955"/>
    <lineage>
        <taxon>Eukaryota</taxon>
        <taxon>Metazoa</taxon>
        <taxon>Chordata</taxon>
        <taxon>Craniata</taxon>
        <taxon>Vertebrata</taxon>
        <taxon>Euteleostomi</taxon>
        <taxon>Actinopterygii</taxon>
        <taxon>Neopterygii</taxon>
        <taxon>Teleostei</taxon>
        <taxon>Ostariophysi</taxon>
        <taxon>Cypriniformes</taxon>
        <taxon>Danionidae</taxon>
        <taxon>Danioninae</taxon>
        <taxon>Danio</taxon>
    </lineage>
</organism>
<dbReference type="GO" id="GO:0000209">
    <property type="term" value="P:protein polyubiquitination"/>
    <property type="evidence" value="ECO:0000318"/>
    <property type="project" value="GO_Central"/>
</dbReference>
<dbReference type="PANTHER" id="PTHR46016:SF3">
    <property type="entry name" value="E3 UBIQUITIN-PROTEIN LIGASE RNF114"/>
    <property type="match status" value="1"/>
</dbReference>
<accession>Q6AXJ1</accession>
<keyword evidence="17" id="KW-0744">Spermatogenesis</keyword>
<dbReference type="PROSITE" id="PS51803">
    <property type="entry name" value="ZF_C2HC_RNF"/>
    <property type="match status" value="1"/>
</dbReference>
<proteinExistence type="evidence at transcript level"/>
<dbReference type="HOGENOM" id="CLU_092448_1_0_1"/>
<reference evidence="28" key="5">
    <citation type="submission" date="2012-02" db="UniProtKB">
        <authorList>
            <consortium name="Ensembl"/>
        </authorList>
    </citation>
    <scope>IDENTIFICATION</scope>
    <source>
        <strain evidence="28">Tuebingen</strain>
    </source>
</reference>
<evidence type="ECO:0000256" key="6">
    <source>
        <dbReference type="ARBA" id="ARBA00012483"/>
    </source>
</evidence>
<reference evidence="26" key="3">
    <citation type="submission" date="2004-08" db="EMBL/GenBank/DDBJ databases">
        <authorList>
            <consortium name="NIH - Zebrafish Gene Collection (ZGC) project"/>
        </authorList>
    </citation>
    <scope>NUCLEOTIDE SEQUENCE [LARGE SCALE MRNA]</scope>
    <source>
        <strain evidence="26">Singapore local strain</strain>
        <tissue evidence="26">Embryo</tissue>
    </source>
</reference>
<comment type="subunit">
    <text evidence="5">Interacts with XAF1, the interaction increases XAF1 stability and proapoptotic effects, and may regulate IFN signaling.</text>
</comment>
<dbReference type="Bgee" id="ENSDARG00000009886">
    <property type="expression patterns" value="Expressed in blastula and 27 other cell types or tissues"/>
</dbReference>
<reference evidence="30" key="10">
    <citation type="submission" date="2025-04" db="UniProtKB">
        <authorList>
            <consortium name="RefSeq"/>
        </authorList>
    </citation>
    <scope>IDENTIFICATION</scope>
</reference>
<evidence type="ECO:0000256" key="13">
    <source>
        <dbReference type="ARBA" id="ARBA00022782"/>
    </source>
</evidence>
<keyword evidence="29" id="KW-1185">Reference proteome</keyword>
<evidence type="ECO:0000256" key="20">
    <source>
        <dbReference type="ARBA" id="ARBA00030438"/>
    </source>
</evidence>
<evidence type="ECO:0000256" key="5">
    <source>
        <dbReference type="ARBA" id="ARBA00011624"/>
    </source>
</evidence>
<evidence type="ECO:0000256" key="1">
    <source>
        <dbReference type="ARBA" id="ARBA00000900"/>
    </source>
</evidence>
<reference evidence="30" key="2">
    <citation type="journal article" date="2004" name="Dev. Genes Evol.">
        <title>Snail3 orthologues in vertebrates: divergent members of the Snail zinc-finger gene family.</title>
        <authorList>
            <person name="Manzanares M."/>
            <person name="Blanco M.J."/>
            <person name="Nieto M.A."/>
        </authorList>
    </citation>
    <scope>NUCLEOTIDE SEQUENCE</scope>
</reference>
<evidence type="ECO:0000256" key="16">
    <source>
        <dbReference type="ARBA" id="ARBA00022843"/>
    </source>
</evidence>
<dbReference type="AGR" id="ZFIN:ZDB-GENE-040813-1"/>
<dbReference type="RefSeq" id="NP_001001828.2">
    <property type="nucleotide sequence ID" value="NM_001001828.4"/>
</dbReference>
<reference evidence="27 30" key="1">
    <citation type="journal article" date="2003" name="Acta Biochim. Biophys. Sin.">
        <title>Identification of a novel human zinc finger protein gene ZNF313.</title>
        <authorList>
            <person name="Ma Y.X."/>
            <person name="Zhang S.Z."/>
            <person name="Hou Y.P."/>
            <person name="Huang X.L."/>
            <person name="Wu Q.Q."/>
            <person name="Sun Y."/>
        </authorList>
    </citation>
    <scope>NUCLEOTIDE SEQUENCE</scope>
    <source>
        <tissue evidence="27">Testis</tissue>
    </source>
</reference>
<keyword evidence="12 23" id="KW-0863">Zinc-finger</keyword>
<dbReference type="EMBL" id="BC079515">
    <property type="protein sequence ID" value="AAH79515.1"/>
    <property type="molecule type" value="mRNA"/>
</dbReference>
<dbReference type="InterPro" id="IPR008598">
    <property type="entry name" value="Di19_Zn-bd"/>
</dbReference>
<evidence type="ECO:0000256" key="14">
    <source>
        <dbReference type="ARBA" id="ARBA00022786"/>
    </source>
</evidence>
<feature type="domain" description="RING-type" evidence="24">
    <location>
        <begin position="22"/>
        <end position="61"/>
    </location>
</feature>
<keyword evidence="18" id="KW-0007">Acetylation</keyword>
<evidence type="ECO:0000256" key="3">
    <source>
        <dbReference type="ARBA" id="ARBA00004496"/>
    </source>
</evidence>
<dbReference type="InterPro" id="IPR034734">
    <property type="entry name" value="ZF_C2HC_RNF"/>
</dbReference>
<evidence type="ECO:0000313" key="29">
    <source>
        <dbReference type="Proteomes" id="UP000000437"/>
    </source>
</evidence>
<evidence type="ECO:0000259" key="25">
    <source>
        <dbReference type="PROSITE" id="PS51803"/>
    </source>
</evidence>
<keyword evidence="11" id="KW-0479">Metal-binding</keyword>
<dbReference type="OrthoDB" id="6270329at2759"/>
<dbReference type="ZFIN" id="ZDB-GENE-040813-1">
    <property type="gene designation" value="rnf114"/>
</dbReference>
<dbReference type="Pfam" id="PF18574">
    <property type="entry name" value="zf_C2HC_14"/>
    <property type="match status" value="1"/>
</dbReference>
<comment type="pathway">
    <text evidence="4">Protein modification; protein ubiquitination.</text>
</comment>
<evidence type="ECO:0000256" key="22">
    <source>
        <dbReference type="ARBA" id="ARBA00033455"/>
    </source>
</evidence>
<dbReference type="GO" id="GO:0005737">
    <property type="term" value="C:cytoplasm"/>
    <property type="evidence" value="ECO:0007669"/>
    <property type="project" value="UniProtKB-SubCell"/>
</dbReference>
<evidence type="ECO:0000256" key="23">
    <source>
        <dbReference type="PROSITE-ProRule" id="PRU00175"/>
    </source>
</evidence>
<comment type="catalytic activity">
    <reaction evidence="1">
        <text>S-ubiquitinyl-[E2 ubiquitin-conjugating enzyme]-L-cysteine + [acceptor protein]-L-lysine = [E2 ubiquitin-conjugating enzyme]-L-cysteine + N(6)-ubiquitinyl-[acceptor protein]-L-lysine.</text>
        <dbReference type="EC" id="2.3.2.27"/>
    </reaction>
</comment>
<evidence type="ECO:0000256" key="18">
    <source>
        <dbReference type="ARBA" id="ARBA00022990"/>
    </source>
</evidence>
<accession>A0A8N7XJN7</accession>
<dbReference type="OMA" id="RTQCGHT"/>
<reference evidence="30" key="9">
    <citation type="journal article" date="2016" name="BMC Genomics">
        <title>Gene evolution and gene expression after whole genome duplication in fish: the PhyloFish database.</title>
        <authorList>
            <person name="Pasquier J."/>
            <person name="Cabau C."/>
            <person name="Nguyen T."/>
            <person name="Jouanno E."/>
            <person name="Severac D."/>
            <person name="Braasch I."/>
            <person name="Journot L."/>
            <person name="Pontarotti P."/>
            <person name="Klopp C."/>
            <person name="Postlethwait J.H."/>
            <person name="Guiguen Y."/>
            <person name="Bobe J."/>
        </authorList>
    </citation>
    <scope>NUCLEOTIDE SEQUENCE</scope>
</reference>
<dbReference type="GO" id="GO:0007283">
    <property type="term" value="P:spermatogenesis"/>
    <property type="evidence" value="ECO:0007669"/>
    <property type="project" value="UniProtKB-KW"/>
</dbReference>
<evidence type="ECO:0000256" key="10">
    <source>
        <dbReference type="ARBA" id="ARBA00022679"/>
    </source>
</evidence>
<dbReference type="PROSITE" id="PS50089">
    <property type="entry name" value="ZF_RING_2"/>
    <property type="match status" value="1"/>
</dbReference>
<dbReference type="InterPro" id="IPR013083">
    <property type="entry name" value="Znf_RING/FYVE/PHD"/>
</dbReference>
<sequence>MAMLKIDPQTDVNDAEDDDFVCPVCLEIFVRPMTTQCGHTFCNDCLQECLRPQSPVCAVCRTDLRKWAKDDHLQDLMKRSIGKCKGCKNEVLISDMRSHTGNCFKYQNYIQEGMKSISKDQPSIVSSVPNRSTFTCPYCKKQNFDQDGLVEHCTSKHSREAQPVVCPICASMPWGDPNYKSADFFQHLRIRHAFSYDTFVDYTTDEQAMIQEALQRSLVEN</sequence>
<evidence type="ECO:0000313" key="27">
    <source>
        <dbReference type="EMBL" id="AAT42018.2"/>
    </source>
</evidence>
<keyword evidence="15" id="KW-0862">Zinc</keyword>
<evidence type="ECO:0000313" key="28">
    <source>
        <dbReference type="Ensembl" id="ENSDARP00000015024"/>
    </source>
</evidence>
<keyword evidence="8" id="KW-0217">Developmental protein</keyword>
<keyword evidence="10" id="KW-0808">Transferase</keyword>
<dbReference type="PaxDb" id="7955-ENSDARP00000015024"/>
<dbReference type="STRING" id="7955.ENSDARP00000015024"/>
<dbReference type="SUPFAM" id="SSF57850">
    <property type="entry name" value="RING/U-box"/>
    <property type="match status" value="1"/>
</dbReference>